<dbReference type="Pfam" id="PF07992">
    <property type="entry name" value="Pyr_redox_2"/>
    <property type="match status" value="1"/>
</dbReference>
<gene>
    <name evidence="2" type="ORF">ACFQ07_25885</name>
</gene>
<dbReference type="EMBL" id="JBHTIR010003735">
    <property type="protein sequence ID" value="MFD0855699.1"/>
    <property type="molecule type" value="Genomic_DNA"/>
</dbReference>
<comment type="caution">
    <text evidence="2">The sequence shown here is derived from an EMBL/GenBank/DDBJ whole genome shotgun (WGS) entry which is preliminary data.</text>
</comment>
<reference evidence="3" key="1">
    <citation type="journal article" date="2019" name="Int. J. Syst. Evol. Microbiol.">
        <title>The Global Catalogue of Microorganisms (GCM) 10K type strain sequencing project: providing services to taxonomists for standard genome sequencing and annotation.</title>
        <authorList>
            <consortium name="The Broad Institute Genomics Platform"/>
            <consortium name="The Broad Institute Genome Sequencing Center for Infectious Disease"/>
            <person name="Wu L."/>
            <person name="Ma J."/>
        </authorList>
    </citation>
    <scope>NUCLEOTIDE SEQUENCE [LARGE SCALE GENOMIC DNA]</scope>
    <source>
        <strain evidence="3">JCM 31696</strain>
    </source>
</reference>
<evidence type="ECO:0000313" key="3">
    <source>
        <dbReference type="Proteomes" id="UP001597083"/>
    </source>
</evidence>
<dbReference type="Proteomes" id="UP001597083">
    <property type="component" value="Unassembled WGS sequence"/>
</dbReference>
<organism evidence="2 3">
    <name type="scientific">Actinomadura adrarensis</name>
    <dbReference type="NCBI Taxonomy" id="1819600"/>
    <lineage>
        <taxon>Bacteria</taxon>
        <taxon>Bacillati</taxon>
        <taxon>Actinomycetota</taxon>
        <taxon>Actinomycetes</taxon>
        <taxon>Streptosporangiales</taxon>
        <taxon>Thermomonosporaceae</taxon>
        <taxon>Actinomadura</taxon>
    </lineage>
</organism>
<feature type="domain" description="FAD/NAD(P)-binding" evidence="1">
    <location>
        <begin position="1"/>
        <end position="107"/>
    </location>
</feature>
<dbReference type="Gene3D" id="3.50.50.100">
    <property type="match status" value="1"/>
</dbReference>
<evidence type="ECO:0000259" key="1">
    <source>
        <dbReference type="Pfam" id="PF07992"/>
    </source>
</evidence>
<sequence>MKVVVAGAGYAGTLAANRIAKKVSGTEITIINPRPEFVERVRLHQQAAGTGKAATPLAKMLHEGVRSRTAAVEKIGDGSVTLGDGEVLDFDFLILAVGSTLSPLPGTVPIGTWEGAEQAREKLANLTAG</sequence>
<feature type="non-terminal residue" evidence="2">
    <location>
        <position position="129"/>
    </location>
</feature>
<dbReference type="SUPFAM" id="SSF51905">
    <property type="entry name" value="FAD/NAD(P)-binding domain"/>
    <property type="match status" value="1"/>
</dbReference>
<proteinExistence type="predicted"/>
<dbReference type="InterPro" id="IPR036188">
    <property type="entry name" value="FAD/NAD-bd_sf"/>
</dbReference>
<keyword evidence="3" id="KW-1185">Reference proteome</keyword>
<accession>A0ABW3CP06</accession>
<name>A0ABW3CP06_9ACTN</name>
<dbReference type="PANTHER" id="PTHR43755:SF1">
    <property type="entry name" value="FAD-DEPENDENT PYRIDINE NUCLEOTIDE-DISULPHIDE OXIDOREDUCTASE"/>
    <property type="match status" value="1"/>
</dbReference>
<dbReference type="InterPro" id="IPR023753">
    <property type="entry name" value="FAD/NAD-binding_dom"/>
</dbReference>
<evidence type="ECO:0000313" key="2">
    <source>
        <dbReference type="EMBL" id="MFD0855699.1"/>
    </source>
</evidence>
<dbReference type="InterPro" id="IPR052541">
    <property type="entry name" value="SQRD"/>
</dbReference>
<protein>
    <submittedName>
        <fullName evidence="2">FAD-dependent oxidoreductase</fullName>
    </submittedName>
</protein>
<dbReference type="PANTHER" id="PTHR43755">
    <property type="match status" value="1"/>
</dbReference>